<dbReference type="EMBL" id="HAEG01003161">
    <property type="protein sequence ID" value="SBR68687.1"/>
    <property type="molecule type" value="Transcribed_RNA"/>
</dbReference>
<protein>
    <submittedName>
        <fullName evidence="1">Uncharacterized protein</fullName>
    </submittedName>
</protein>
<feature type="non-terminal residue" evidence="1">
    <location>
        <position position="1"/>
    </location>
</feature>
<sequence length="100" mass="10345">ADFHESSANFQPTPYGYRAVLKILGMRQKSSSSGSIGCAKLTDKHPTVVGAGQTTVLEASVYIPKCVDNCAIIEPSSASPLPSGLLVLTGLVGLPAEQPC</sequence>
<gene>
    <name evidence="1" type="primary">CU041398.1</name>
</gene>
<accession>A0A1A8NIN2</accession>
<reference evidence="1" key="2">
    <citation type="submission" date="2016-06" db="EMBL/GenBank/DDBJ databases">
        <title>The genome of a short-lived fish provides insights into sex chromosome evolution and the genetic control of aging.</title>
        <authorList>
            <person name="Reichwald K."/>
            <person name="Felder M."/>
            <person name="Petzold A."/>
            <person name="Koch P."/>
            <person name="Groth M."/>
            <person name="Platzer M."/>
        </authorList>
    </citation>
    <scope>NUCLEOTIDE SEQUENCE</scope>
    <source>
        <tissue evidence="1">Brain</tissue>
    </source>
</reference>
<reference evidence="1" key="1">
    <citation type="submission" date="2016-05" db="EMBL/GenBank/DDBJ databases">
        <authorList>
            <person name="Lavstsen T."/>
            <person name="Jespersen J.S."/>
        </authorList>
    </citation>
    <scope>NUCLEOTIDE SEQUENCE</scope>
    <source>
        <tissue evidence="1">Brain</tissue>
    </source>
</reference>
<name>A0A1A8NIN2_9TELE</name>
<evidence type="ECO:0000313" key="1">
    <source>
        <dbReference type="EMBL" id="SBR68687.1"/>
    </source>
</evidence>
<proteinExistence type="predicted"/>
<feature type="non-terminal residue" evidence="1">
    <location>
        <position position="100"/>
    </location>
</feature>
<organism evidence="1">
    <name type="scientific">Nothobranchius pienaari</name>
    <dbReference type="NCBI Taxonomy" id="704102"/>
    <lineage>
        <taxon>Eukaryota</taxon>
        <taxon>Metazoa</taxon>
        <taxon>Chordata</taxon>
        <taxon>Craniata</taxon>
        <taxon>Vertebrata</taxon>
        <taxon>Euteleostomi</taxon>
        <taxon>Actinopterygii</taxon>
        <taxon>Neopterygii</taxon>
        <taxon>Teleostei</taxon>
        <taxon>Neoteleostei</taxon>
        <taxon>Acanthomorphata</taxon>
        <taxon>Ovalentaria</taxon>
        <taxon>Atherinomorphae</taxon>
        <taxon>Cyprinodontiformes</taxon>
        <taxon>Nothobranchiidae</taxon>
        <taxon>Nothobranchius</taxon>
    </lineage>
</organism>
<dbReference type="AlphaFoldDB" id="A0A1A8NIN2"/>